<dbReference type="Proteomes" id="UP000095284">
    <property type="component" value="Unplaced"/>
</dbReference>
<evidence type="ECO:0000313" key="5">
    <source>
        <dbReference type="WBParaSite" id="BXY_0936800.1"/>
    </source>
</evidence>
<evidence type="ECO:0000313" key="4">
    <source>
        <dbReference type="Proteomes" id="UP000659654"/>
    </source>
</evidence>
<dbReference type="AlphaFoldDB" id="A0A1I7S8M5"/>
<proteinExistence type="predicted"/>
<dbReference type="Proteomes" id="UP000582659">
    <property type="component" value="Unassembled WGS sequence"/>
</dbReference>
<accession>A0A1I7S8M5</accession>
<feature type="region of interest" description="Disordered" evidence="1">
    <location>
        <begin position="33"/>
        <end position="53"/>
    </location>
</feature>
<name>A0A1I7S8M5_BURXY</name>
<evidence type="ECO:0000256" key="1">
    <source>
        <dbReference type="SAM" id="MobiDB-lite"/>
    </source>
</evidence>
<protein>
    <submittedName>
        <fullName evidence="2">(pine wood nematode) hypothetical protein</fullName>
    </submittedName>
</protein>
<feature type="region of interest" description="Disordered" evidence="1">
    <location>
        <begin position="86"/>
        <end position="140"/>
    </location>
</feature>
<dbReference type="Proteomes" id="UP000659654">
    <property type="component" value="Unassembled WGS sequence"/>
</dbReference>
<gene>
    <name evidence="2" type="ORF">BXYJ_LOCUS2674</name>
</gene>
<dbReference type="WBParaSite" id="BXY_0936800.1">
    <property type="protein sequence ID" value="BXY_0936800.1"/>
    <property type="gene ID" value="BXY_0936800"/>
</dbReference>
<evidence type="ECO:0000313" key="2">
    <source>
        <dbReference type="EMBL" id="CAD5211945.1"/>
    </source>
</evidence>
<dbReference type="EMBL" id="CAJFCV020000001">
    <property type="protein sequence ID" value="CAG9089492.1"/>
    <property type="molecule type" value="Genomic_DNA"/>
</dbReference>
<evidence type="ECO:0000313" key="3">
    <source>
        <dbReference type="Proteomes" id="UP000095284"/>
    </source>
</evidence>
<organism evidence="3 5">
    <name type="scientific">Bursaphelenchus xylophilus</name>
    <name type="common">Pinewood nematode worm</name>
    <name type="synonym">Aphelenchoides xylophilus</name>
    <dbReference type="NCBI Taxonomy" id="6326"/>
    <lineage>
        <taxon>Eukaryota</taxon>
        <taxon>Metazoa</taxon>
        <taxon>Ecdysozoa</taxon>
        <taxon>Nematoda</taxon>
        <taxon>Chromadorea</taxon>
        <taxon>Rhabditida</taxon>
        <taxon>Tylenchina</taxon>
        <taxon>Tylenchomorpha</taxon>
        <taxon>Aphelenchoidea</taxon>
        <taxon>Aphelenchoididae</taxon>
        <taxon>Bursaphelenchus</taxon>
    </lineage>
</organism>
<feature type="compositionally biased region" description="Basic and acidic residues" evidence="1">
    <location>
        <begin position="110"/>
        <end position="130"/>
    </location>
</feature>
<reference evidence="5" key="1">
    <citation type="submission" date="2016-11" db="UniProtKB">
        <authorList>
            <consortium name="WormBaseParasite"/>
        </authorList>
    </citation>
    <scope>IDENTIFICATION</scope>
</reference>
<sequence>MALRRLVAAGDWPKNIAKSKYLPLPSLKYGTERGAGPWNTKPSGARNAGTGRCWNGMESGAAEKIKTRDHIRFYLAFPAAATAAAARSPARPQMRAHHNEGRMAAGIPARTERSQPRDDQDEGQMWREGEICQNTSLYAT</sequence>
<reference evidence="2" key="2">
    <citation type="submission" date="2020-09" db="EMBL/GenBank/DDBJ databases">
        <authorList>
            <person name="Kikuchi T."/>
        </authorList>
    </citation>
    <scope>NUCLEOTIDE SEQUENCE</scope>
    <source>
        <strain evidence="2">Ka4C1</strain>
    </source>
</reference>
<keyword evidence="4" id="KW-1185">Reference proteome</keyword>
<dbReference type="EMBL" id="CAJFDI010000001">
    <property type="protein sequence ID" value="CAD5211945.1"/>
    <property type="molecule type" value="Genomic_DNA"/>
</dbReference>